<evidence type="ECO:0000313" key="2">
    <source>
        <dbReference type="Proteomes" id="UP001488838"/>
    </source>
</evidence>
<gene>
    <name evidence="1" type="ORF">U0070_004134</name>
</gene>
<dbReference type="Proteomes" id="UP001488838">
    <property type="component" value="Unassembled WGS sequence"/>
</dbReference>
<feature type="non-terminal residue" evidence="1">
    <location>
        <position position="240"/>
    </location>
</feature>
<name>A0AAW0K9W3_MYOGA</name>
<protein>
    <submittedName>
        <fullName evidence="1">Uncharacterized protein</fullName>
    </submittedName>
</protein>
<comment type="caution">
    <text evidence="1">The sequence shown here is derived from an EMBL/GenBank/DDBJ whole genome shotgun (WGS) entry which is preliminary data.</text>
</comment>
<keyword evidence="2" id="KW-1185">Reference proteome</keyword>
<reference evidence="1 2" key="1">
    <citation type="journal article" date="2023" name="bioRxiv">
        <title>Conserved and derived expression patterns and positive selection on dental genes reveal complex evolutionary context of ever-growing rodent molars.</title>
        <authorList>
            <person name="Calamari Z.T."/>
            <person name="Song A."/>
            <person name="Cohen E."/>
            <person name="Akter M."/>
            <person name="Roy R.D."/>
            <person name="Hallikas O."/>
            <person name="Christensen M.M."/>
            <person name="Li P."/>
            <person name="Marangoni P."/>
            <person name="Jernvall J."/>
            <person name="Klein O.D."/>
        </authorList>
    </citation>
    <scope>NUCLEOTIDE SEQUENCE [LARGE SCALE GENOMIC DNA]</scope>
    <source>
        <strain evidence="1">V071</strain>
    </source>
</reference>
<proteinExistence type="predicted"/>
<dbReference type="AlphaFoldDB" id="A0AAW0K9W3"/>
<dbReference type="EMBL" id="JBBHLL010000001">
    <property type="protein sequence ID" value="KAK7836043.1"/>
    <property type="molecule type" value="Genomic_DNA"/>
</dbReference>
<sequence>MKKDKSEQEMIWSEMWIAMLQGTYSIQDPLFPREIKPIRECTGLELSHSPQPTVQHWGCSPGHKTRKGQHEPGLSVRLLWKTNPATSWGATWSKLDNGAKGGSCSFSVTMPISTNQSCIGRKLKMKNFNGGRKTGNIGSNNVPVGEPLLKEKRYDESEQVVSSRRSEELEKAVPVCLSEDRNTILKEGKETLIGDVEQIDDCYLSLSRCIQIRTIALMQMPRGTLTHTRNGHCQEAPNVN</sequence>
<organism evidence="1 2">
    <name type="scientific">Myodes glareolus</name>
    <name type="common">Bank vole</name>
    <name type="synonym">Clethrionomys glareolus</name>
    <dbReference type="NCBI Taxonomy" id="447135"/>
    <lineage>
        <taxon>Eukaryota</taxon>
        <taxon>Metazoa</taxon>
        <taxon>Chordata</taxon>
        <taxon>Craniata</taxon>
        <taxon>Vertebrata</taxon>
        <taxon>Euteleostomi</taxon>
        <taxon>Mammalia</taxon>
        <taxon>Eutheria</taxon>
        <taxon>Euarchontoglires</taxon>
        <taxon>Glires</taxon>
        <taxon>Rodentia</taxon>
        <taxon>Myomorpha</taxon>
        <taxon>Muroidea</taxon>
        <taxon>Cricetidae</taxon>
        <taxon>Arvicolinae</taxon>
        <taxon>Myodes</taxon>
    </lineage>
</organism>
<evidence type="ECO:0000313" key="1">
    <source>
        <dbReference type="EMBL" id="KAK7836043.1"/>
    </source>
</evidence>
<accession>A0AAW0K9W3</accession>